<dbReference type="EMBL" id="QUSZ01004246">
    <property type="protein sequence ID" value="RHY15240.1"/>
    <property type="molecule type" value="Genomic_DNA"/>
</dbReference>
<dbReference type="SUPFAM" id="SSF50370">
    <property type="entry name" value="Ricin B-like lectins"/>
    <property type="match status" value="1"/>
</dbReference>
<dbReference type="CDD" id="cd00161">
    <property type="entry name" value="beta-trefoil_Ricin-like"/>
    <property type="match status" value="1"/>
</dbReference>
<dbReference type="InterPro" id="IPR035992">
    <property type="entry name" value="Ricin_B-like_lectins"/>
</dbReference>
<sequence>MARHYTDIVSTSKLTMQFTSIILLAFAYTLGLAASSSPARPAEVKKFGLPANYDALPNSSKFIPLDKVTASAPIYTPLACMDEPTVVFPNGSNSTYLCWLSQFPSFDTDSPNALIDECKGANDGKCFLIGNDRRTSPTLQHDYFLVSANQQTVARPPRRGFEPVWKRVYLGHGNYGLSFYQDGTCLDAYWDDQVLKVHQWGCHYNNRNQWWRYSMHSDLQLFQHAVHTDWCLQTNGVGIHSHSQMVKCSWAIQEQQRRLYF</sequence>
<protein>
    <submittedName>
        <fullName evidence="1">Uncharacterized protein</fullName>
    </submittedName>
</protein>
<gene>
    <name evidence="1" type="ORF">DYB36_009581</name>
</gene>
<evidence type="ECO:0000313" key="2">
    <source>
        <dbReference type="Proteomes" id="UP000265427"/>
    </source>
</evidence>
<name>A0A397B988_APHAT</name>
<dbReference type="Gene3D" id="2.80.10.50">
    <property type="match status" value="1"/>
</dbReference>
<dbReference type="PROSITE" id="PS50231">
    <property type="entry name" value="RICIN_B_LECTIN"/>
    <property type="match status" value="1"/>
</dbReference>
<organism evidence="1 2">
    <name type="scientific">Aphanomyces astaci</name>
    <name type="common">Crayfish plague agent</name>
    <dbReference type="NCBI Taxonomy" id="112090"/>
    <lineage>
        <taxon>Eukaryota</taxon>
        <taxon>Sar</taxon>
        <taxon>Stramenopiles</taxon>
        <taxon>Oomycota</taxon>
        <taxon>Saprolegniomycetes</taxon>
        <taxon>Saprolegniales</taxon>
        <taxon>Verrucalvaceae</taxon>
        <taxon>Aphanomyces</taxon>
    </lineage>
</organism>
<dbReference type="AlphaFoldDB" id="A0A397B988"/>
<evidence type="ECO:0000313" key="1">
    <source>
        <dbReference type="EMBL" id="RHY15240.1"/>
    </source>
</evidence>
<accession>A0A397B988</accession>
<reference evidence="1 2" key="1">
    <citation type="submission" date="2018-08" db="EMBL/GenBank/DDBJ databases">
        <title>Aphanomyces genome sequencing and annotation.</title>
        <authorList>
            <person name="Minardi D."/>
            <person name="Oidtmann B."/>
            <person name="Van Der Giezen M."/>
            <person name="Studholme D.J."/>
        </authorList>
    </citation>
    <scope>NUCLEOTIDE SEQUENCE [LARGE SCALE GENOMIC DNA]</scope>
    <source>
        <strain evidence="1 2">Kv</strain>
    </source>
</reference>
<comment type="caution">
    <text evidence="1">The sequence shown here is derived from an EMBL/GenBank/DDBJ whole genome shotgun (WGS) entry which is preliminary data.</text>
</comment>
<dbReference type="Proteomes" id="UP000265427">
    <property type="component" value="Unassembled WGS sequence"/>
</dbReference>
<dbReference type="VEuPathDB" id="FungiDB:H257_16660"/>
<dbReference type="VEuPathDB" id="FungiDB:H257_16671"/>
<proteinExistence type="predicted"/>